<dbReference type="PANTHER" id="PTHR43692:SF1">
    <property type="entry name" value="UDP-N-ACETYLMURAMOYLALANINE--D-GLUTAMATE LIGASE"/>
    <property type="match status" value="1"/>
</dbReference>
<comment type="pathway">
    <text evidence="2">Cell wall biogenesis; peptidoglycan biosynthesis.</text>
</comment>
<dbReference type="GO" id="GO:0051301">
    <property type="term" value="P:cell division"/>
    <property type="evidence" value="ECO:0007669"/>
    <property type="project" value="InterPro"/>
</dbReference>
<dbReference type="Gene3D" id="3.90.190.20">
    <property type="entry name" value="Mur ligase, C-terminal domain"/>
    <property type="match status" value="1"/>
</dbReference>
<reference evidence="9" key="1">
    <citation type="submission" date="2019-08" db="EMBL/GenBank/DDBJ databases">
        <authorList>
            <person name="Kucharzyk K."/>
            <person name="Murdoch R.W."/>
            <person name="Higgins S."/>
            <person name="Loffler F."/>
        </authorList>
    </citation>
    <scope>NUCLEOTIDE SEQUENCE</scope>
</reference>
<dbReference type="NCBIfam" id="TIGR01087">
    <property type="entry name" value="murD"/>
    <property type="match status" value="1"/>
</dbReference>
<protein>
    <submittedName>
        <fullName evidence="9">UDP-N-acetylmuramoylalanine--D-glutamate ligase</fullName>
        <ecNumber evidence="9">6.3.2.9</ecNumber>
    </submittedName>
</protein>
<organism evidence="9">
    <name type="scientific">bioreactor metagenome</name>
    <dbReference type="NCBI Taxonomy" id="1076179"/>
    <lineage>
        <taxon>unclassified sequences</taxon>
        <taxon>metagenomes</taxon>
        <taxon>ecological metagenomes</taxon>
    </lineage>
</organism>
<gene>
    <name evidence="9" type="primary">murD_32</name>
    <name evidence="9" type="ORF">SDC9_95846</name>
</gene>
<keyword evidence="3" id="KW-0963">Cytoplasm</keyword>
<comment type="subcellular location">
    <subcellularLocation>
        <location evidence="1">Cytoplasm</location>
    </subcellularLocation>
</comment>
<dbReference type="GO" id="GO:0008764">
    <property type="term" value="F:UDP-N-acetylmuramoylalanine-D-glutamate ligase activity"/>
    <property type="evidence" value="ECO:0007669"/>
    <property type="project" value="UniProtKB-EC"/>
</dbReference>
<sequence>MPLSQEVDGLDEDHRVVVELSSFQLNDVMDFRPQVAALLNIYPSHLDWHHTLENCIGAKANLFRNQGSEDWAILNGDQEQTLALIPCLKSKVLTFSTTRQVEQGAWIKDNVIWTTLSGEANPLISLSELGIGYAHNHQNALAATLISYAAGASFEAINKGLKEFRGVKHRFQVVDTINGVLFINDSKATNSQASLTALSLPQSPIVWIAGGLDRGQDIEEITTLAAKRCKTAILLGQTKDRFAVALREKGVSELYLVQNMAEAVEIAKKISLPGDTVLLSPACASWDMYPSFEHRGDDFINEVTRK</sequence>
<dbReference type="GO" id="GO:0008360">
    <property type="term" value="P:regulation of cell shape"/>
    <property type="evidence" value="ECO:0007669"/>
    <property type="project" value="InterPro"/>
</dbReference>
<evidence type="ECO:0000313" key="9">
    <source>
        <dbReference type="EMBL" id="MPM49118.1"/>
    </source>
</evidence>
<feature type="domain" description="Mur ligase central" evidence="8">
    <location>
        <begin position="14"/>
        <end position="145"/>
    </location>
</feature>
<dbReference type="InterPro" id="IPR004101">
    <property type="entry name" value="Mur_ligase_C"/>
</dbReference>
<dbReference type="Pfam" id="PF08245">
    <property type="entry name" value="Mur_ligase_M"/>
    <property type="match status" value="1"/>
</dbReference>
<evidence type="ECO:0000256" key="2">
    <source>
        <dbReference type="ARBA" id="ARBA00004752"/>
    </source>
</evidence>
<dbReference type="Gene3D" id="3.40.1190.10">
    <property type="entry name" value="Mur-like, catalytic domain"/>
    <property type="match status" value="1"/>
</dbReference>
<dbReference type="SUPFAM" id="SSF53244">
    <property type="entry name" value="MurD-like peptide ligases, peptide-binding domain"/>
    <property type="match status" value="1"/>
</dbReference>
<evidence type="ECO:0000256" key="5">
    <source>
        <dbReference type="ARBA" id="ARBA00022741"/>
    </source>
</evidence>
<evidence type="ECO:0000256" key="3">
    <source>
        <dbReference type="ARBA" id="ARBA00022490"/>
    </source>
</evidence>
<evidence type="ECO:0000256" key="4">
    <source>
        <dbReference type="ARBA" id="ARBA00022598"/>
    </source>
</evidence>
<dbReference type="GO" id="GO:0005524">
    <property type="term" value="F:ATP binding"/>
    <property type="evidence" value="ECO:0007669"/>
    <property type="project" value="UniProtKB-KW"/>
</dbReference>
<dbReference type="AlphaFoldDB" id="A0A645A8T9"/>
<dbReference type="GO" id="GO:0005737">
    <property type="term" value="C:cytoplasm"/>
    <property type="evidence" value="ECO:0007669"/>
    <property type="project" value="UniProtKB-SubCell"/>
</dbReference>
<dbReference type="EC" id="6.3.2.9" evidence="9"/>
<dbReference type="Pfam" id="PF02875">
    <property type="entry name" value="Mur_ligase_C"/>
    <property type="match status" value="1"/>
</dbReference>
<dbReference type="EMBL" id="VSSQ01012387">
    <property type="protein sequence ID" value="MPM49118.1"/>
    <property type="molecule type" value="Genomic_DNA"/>
</dbReference>
<evidence type="ECO:0000259" key="8">
    <source>
        <dbReference type="Pfam" id="PF08245"/>
    </source>
</evidence>
<accession>A0A645A8T9</accession>
<name>A0A645A8T9_9ZZZZ</name>
<proteinExistence type="predicted"/>
<keyword evidence="4 9" id="KW-0436">Ligase</keyword>
<feature type="domain" description="Mur ligase C-terminal" evidence="7">
    <location>
        <begin position="169"/>
        <end position="283"/>
    </location>
</feature>
<dbReference type="InterPro" id="IPR013221">
    <property type="entry name" value="Mur_ligase_cen"/>
</dbReference>
<comment type="caution">
    <text evidence="9">The sequence shown here is derived from an EMBL/GenBank/DDBJ whole genome shotgun (WGS) entry which is preliminary data.</text>
</comment>
<dbReference type="GO" id="GO:0009252">
    <property type="term" value="P:peptidoglycan biosynthetic process"/>
    <property type="evidence" value="ECO:0007669"/>
    <property type="project" value="UniProtKB-UniPathway"/>
</dbReference>
<evidence type="ECO:0000256" key="6">
    <source>
        <dbReference type="ARBA" id="ARBA00022840"/>
    </source>
</evidence>
<keyword evidence="6" id="KW-0067">ATP-binding</keyword>
<evidence type="ECO:0000256" key="1">
    <source>
        <dbReference type="ARBA" id="ARBA00004496"/>
    </source>
</evidence>
<keyword evidence="5" id="KW-0547">Nucleotide-binding</keyword>
<evidence type="ECO:0000259" key="7">
    <source>
        <dbReference type="Pfam" id="PF02875"/>
    </source>
</evidence>
<dbReference type="PANTHER" id="PTHR43692">
    <property type="entry name" value="UDP-N-ACETYLMURAMOYLALANINE--D-GLUTAMATE LIGASE"/>
    <property type="match status" value="1"/>
</dbReference>
<dbReference type="InterPro" id="IPR036615">
    <property type="entry name" value="Mur_ligase_C_dom_sf"/>
</dbReference>
<dbReference type="InterPro" id="IPR036565">
    <property type="entry name" value="Mur-like_cat_sf"/>
</dbReference>
<dbReference type="InterPro" id="IPR005762">
    <property type="entry name" value="MurD"/>
</dbReference>
<dbReference type="UniPathway" id="UPA00219"/>
<dbReference type="SUPFAM" id="SSF53623">
    <property type="entry name" value="MurD-like peptide ligases, catalytic domain"/>
    <property type="match status" value="1"/>
</dbReference>